<evidence type="ECO:0000256" key="1">
    <source>
        <dbReference type="SAM" id="MobiDB-lite"/>
    </source>
</evidence>
<proteinExistence type="predicted"/>
<keyword evidence="2" id="KW-1133">Transmembrane helix</keyword>
<gene>
    <name evidence="3" type="ORF">SAMN04488074_119118</name>
</gene>
<keyword evidence="2" id="KW-0812">Transmembrane</keyword>
<evidence type="ECO:0000256" key="2">
    <source>
        <dbReference type="SAM" id="Phobius"/>
    </source>
</evidence>
<dbReference type="EMBL" id="FNET01000019">
    <property type="protein sequence ID" value="SDM30302.1"/>
    <property type="molecule type" value="Genomic_DNA"/>
</dbReference>
<evidence type="ECO:0000313" key="3">
    <source>
        <dbReference type="EMBL" id="SDM30302.1"/>
    </source>
</evidence>
<accession>A0A1G9S4H5</accession>
<reference evidence="4" key="1">
    <citation type="submission" date="2016-10" db="EMBL/GenBank/DDBJ databases">
        <authorList>
            <person name="Varghese N."/>
            <person name="Submissions S."/>
        </authorList>
    </citation>
    <scope>NUCLEOTIDE SEQUENCE [LARGE SCALE GENOMIC DNA]</scope>
    <source>
        <strain evidence="4">DSM 44796</strain>
    </source>
</reference>
<protein>
    <submittedName>
        <fullName evidence="3">Uncharacterized protein</fullName>
    </submittedName>
</protein>
<feature type="compositionally biased region" description="Basic and acidic residues" evidence="1">
    <location>
        <begin position="95"/>
        <end position="107"/>
    </location>
</feature>
<dbReference type="AlphaFoldDB" id="A0A1G9S4H5"/>
<organism evidence="3 4">
    <name type="scientific">Lentzea albidocapillata subsp. violacea</name>
    <dbReference type="NCBI Taxonomy" id="128104"/>
    <lineage>
        <taxon>Bacteria</taxon>
        <taxon>Bacillati</taxon>
        <taxon>Actinomycetota</taxon>
        <taxon>Actinomycetes</taxon>
        <taxon>Pseudonocardiales</taxon>
        <taxon>Pseudonocardiaceae</taxon>
        <taxon>Lentzea</taxon>
    </lineage>
</organism>
<dbReference type="Proteomes" id="UP000199682">
    <property type="component" value="Unassembled WGS sequence"/>
</dbReference>
<feature type="transmembrane region" description="Helical" evidence="2">
    <location>
        <begin position="15"/>
        <end position="38"/>
    </location>
</feature>
<feature type="region of interest" description="Disordered" evidence="1">
    <location>
        <begin position="58"/>
        <end position="107"/>
    </location>
</feature>
<keyword evidence="2" id="KW-0472">Membrane</keyword>
<sequence length="107" mass="11265">MIPVQVLATHEQGGVSALLILGLILLVIIAALVAIGIAQRNDPDRAARMQFRDALYSSPRRRSTTAVTPAQNGQPETVVTEGGNGTSFAADEPEATARDQDEGEAKP</sequence>
<evidence type="ECO:0000313" key="4">
    <source>
        <dbReference type="Proteomes" id="UP000199682"/>
    </source>
</evidence>
<name>A0A1G9S4H5_9PSEU</name>
<feature type="compositionally biased region" description="Polar residues" evidence="1">
    <location>
        <begin position="64"/>
        <end position="77"/>
    </location>
</feature>